<dbReference type="PROSITE" id="PS51257">
    <property type="entry name" value="PROKAR_LIPOPROTEIN"/>
    <property type="match status" value="1"/>
</dbReference>
<dbReference type="Proteomes" id="UP001236507">
    <property type="component" value="Unassembled WGS sequence"/>
</dbReference>
<dbReference type="Pfam" id="PF25917">
    <property type="entry name" value="BSH_RND"/>
    <property type="match status" value="1"/>
</dbReference>
<name>A0ABT6Y5J6_9BACT</name>
<comment type="caution">
    <text evidence="3">The sequence shown here is derived from an EMBL/GenBank/DDBJ whole genome shotgun (WGS) entry which is preliminary data.</text>
</comment>
<dbReference type="SUPFAM" id="SSF111369">
    <property type="entry name" value="HlyD-like secretion proteins"/>
    <property type="match status" value="1"/>
</dbReference>
<evidence type="ECO:0000313" key="3">
    <source>
        <dbReference type="EMBL" id="MDI9858835.1"/>
    </source>
</evidence>
<gene>
    <name evidence="3" type="ORF">QM524_06430</name>
</gene>
<dbReference type="InterPro" id="IPR058792">
    <property type="entry name" value="Beta-barrel_RND_2"/>
</dbReference>
<reference evidence="3 4" key="1">
    <citation type="submission" date="2023-05" db="EMBL/GenBank/DDBJ databases">
        <title>Novel species of genus Flectobacillus isolated from stream in China.</title>
        <authorList>
            <person name="Lu H."/>
        </authorList>
    </citation>
    <scope>NUCLEOTIDE SEQUENCE [LARGE SCALE GENOMIC DNA]</scope>
    <source>
        <strain evidence="3 4">KCTC 42575</strain>
    </source>
</reference>
<dbReference type="Gene3D" id="2.40.50.100">
    <property type="match status" value="1"/>
</dbReference>
<dbReference type="PANTHER" id="PTHR30469">
    <property type="entry name" value="MULTIDRUG RESISTANCE PROTEIN MDTA"/>
    <property type="match status" value="1"/>
</dbReference>
<dbReference type="PRINTS" id="PR01490">
    <property type="entry name" value="RTXTOXIND"/>
</dbReference>
<dbReference type="RefSeq" id="WP_283343935.1">
    <property type="nucleotide sequence ID" value="NZ_JASHIF010000004.1"/>
</dbReference>
<dbReference type="EMBL" id="JASHIF010000004">
    <property type="protein sequence ID" value="MDI9858835.1"/>
    <property type="molecule type" value="Genomic_DNA"/>
</dbReference>
<dbReference type="Gene3D" id="2.40.420.20">
    <property type="match status" value="1"/>
</dbReference>
<evidence type="ECO:0000313" key="4">
    <source>
        <dbReference type="Proteomes" id="UP001236507"/>
    </source>
</evidence>
<dbReference type="Gene3D" id="1.10.287.470">
    <property type="entry name" value="Helix hairpin bin"/>
    <property type="match status" value="1"/>
</dbReference>
<dbReference type="InterPro" id="IPR058625">
    <property type="entry name" value="MdtA-like_BSH"/>
</dbReference>
<dbReference type="Pfam" id="PF25954">
    <property type="entry name" value="Beta-barrel_RND_2"/>
    <property type="match status" value="1"/>
</dbReference>
<protein>
    <submittedName>
        <fullName evidence="3">HlyD family efflux transporter periplasmic adaptor subunit</fullName>
    </submittedName>
</protein>
<feature type="domain" description="Multidrug resistance protein MdtA-like barrel-sandwich hybrid" evidence="1">
    <location>
        <begin position="47"/>
        <end position="221"/>
    </location>
</feature>
<keyword evidence="4" id="KW-1185">Reference proteome</keyword>
<proteinExistence type="predicted"/>
<sequence length="360" mass="40545">MKHWLTGIFMVALVTSCKKKVETIYPQIQAISESVYASGVVKSVNQYQVFPKNSGDISSLKVKEGDFVEKGQILFEIANPSAKLNIENAELNFENASIKSNQERLRDAVISKDLAYQKLKNDSLLWRRQNALWQQQIGTKVDQEQRELAYHNSQTAFQSAEIRVSELRRQIKFSAEQSAKNVALAKSIASDFAVRAEVSGRIYSFSKEIGEMVSIQNPVAIIGDAKAFMLELQIDEDDITRVKIGQKVLLTLDSYDKQVFEAKVNGIDPLMNEKTRTFTVKATFIAQPQVLYPNLNVEANIITAERPKVLTIPRNYLVDEQFVLDKDGQKRAVKVGLKDFQRVEILSGITAQEAIQKPAL</sequence>
<evidence type="ECO:0000259" key="1">
    <source>
        <dbReference type="Pfam" id="PF25917"/>
    </source>
</evidence>
<dbReference type="Gene3D" id="2.40.30.170">
    <property type="match status" value="1"/>
</dbReference>
<feature type="domain" description="CusB-like beta-barrel" evidence="2">
    <location>
        <begin position="230"/>
        <end position="302"/>
    </location>
</feature>
<organism evidence="3 4">
    <name type="scientific">Flectobacillus roseus</name>
    <dbReference type="NCBI Taxonomy" id="502259"/>
    <lineage>
        <taxon>Bacteria</taxon>
        <taxon>Pseudomonadati</taxon>
        <taxon>Bacteroidota</taxon>
        <taxon>Cytophagia</taxon>
        <taxon>Cytophagales</taxon>
        <taxon>Flectobacillaceae</taxon>
        <taxon>Flectobacillus</taxon>
    </lineage>
</organism>
<dbReference type="PANTHER" id="PTHR30469:SF33">
    <property type="entry name" value="SLR1207 PROTEIN"/>
    <property type="match status" value="1"/>
</dbReference>
<evidence type="ECO:0000259" key="2">
    <source>
        <dbReference type="Pfam" id="PF25954"/>
    </source>
</evidence>
<accession>A0ABT6Y5J6</accession>